<reference evidence="1 2" key="1">
    <citation type="submission" date="2018-07" db="EMBL/GenBank/DDBJ databases">
        <title>Freshwater and sediment microbial communities from various areas in North America, analyzing microbe dynamics in response to fracking.</title>
        <authorList>
            <person name="Lamendella R."/>
        </authorList>
    </citation>
    <scope>NUCLEOTIDE SEQUENCE [LARGE SCALE GENOMIC DNA]</scope>
    <source>
        <strain evidence="1 2">160A</strain>
    </source>
</reference>
<sequence>MFKIMFLRFLRPKVFKKIETPSPHSLLVATRPIMSGGHEEYLKTQGVALGCCSQAFSLFTSNISYV</sequence>
<organism evidence="1 2">
    <name type="scientific">Marinilabilia salmonicolor</name>
    <dbReference type="NCBI Taxonomy" id="989"/>
    <lineage>
        <taxon>Bacteria</taxon>
        <taxon>Pseudomonadati</taxon>
        <taxon>Bacteroidota</taxon>
        <taxon>Bacteroidia</taxon>
        <taxon>Marinilabiliales</taxon>
        <taxon>Marinilabiliaceae</taxon>
        <taxon>Marinilabilia</taxon>
    </lineage>
</organism>
<gene>
    <name evidence="1" type="ORF">DFO77_11848</name>
</gene>
<dbReference type="EMBL" id="QPIZ01000018">
    <property type="protein sequence ID" value="RCW31331.1"/>
    <property type="molecule type" value="Genomic_DNA"/>
</dbReference>
<name>A0A368UWR8_9BACT</name>
<protein>
    <submittedName>
        <fullName evidence="1">Uncharacterized protein</fullName>
    </submittedName>
</protein>
<comment type="caution">
    <text evidence="1">The sequence shown here is derived from an EMBL/GenBank/DDBJ whole genome shotgun (WGS) entry which is preliminary data.</text>
</comment>
<dbReference type="Proteomes" id="UP000252733">
    <property type="component" value="Unassembled WGS sequence"/>
</dbReference>
<dbReference type="AlphaFoldDB" id="A0A368UWR8"/>
<keyword evidence="2" id="KW-1185">Reference proteome</keyword>
<evidence type="ECO:0000313" key="1">
    <source>
        <dbReference type="EMBL" id="RCW31331.1"/>
    </source>
</evidence>
<proteinExistence type="predicted"/>
<accession>A0A368UWR8</accession>
<evidence type="ECO:0000313" key="2">
    <source>
        <dbReference type="Proteomes" id="UP000252733"/>
    </source>
</evidence>